<comment type="caution">
    <text evidence="6">The sequence shown here is derived from an EMBL/GenBank/DDBJ whole genome shotgun (WGS) entry which is preliminary data.</text>
</comment>
<evidence type="ECO:0000256" key="3">
    <source>
        <dbReference type="ARBA" id="ARBA00023284"/>
    </source>
</evidence>
<evidence type="ECO:0000256" key="4">
    <source>
        <dbReference type="SAM" id="MobiDB-lite"/>
    </source>
</evidence>
<dbReference type="SUPFAM" id="SSF52833">
    <property type="entry name" value="Thioredoxin-like"/>
    <property type="match status" value="1"/>
</dbReference>
<dbReference type="OrthoDB" id="2121326at2759"/>
<keyword evidence="1" id="KW-0813">Transport</keyword>
<evidence type="ECO:0000313" key="7">
    <source>
        <dbReference type="Proteomes" id="UP000245207"/>
    </source>
</evidence>
<dbReference type="InterPro" id="IPR017937">
    <property type="entry name" value="Thioredoxin_CS"/>
</dbReference>
<sequence>MGICFSSTQPEEDETESHPQFEGGNVTLVTTKDAWERKLSEAKAQGKIVVANFSASWCGPCKSIAPYYIELSDKHPSLMFLTIDVDELTEFSTQWEVKATPTFFFLKDGQQIDKLVGANKPELQKKITSIVDSDVPSGQK</sequence>
<dbReference type="STRING" id="35608.A0A2U1L460"/>
<keyword evidence="1" id="KW-0249">Electron transport</keyword>
<evidence type="ECO:0000256" key="1">
    <source>
        <dbReference type="ARBA" id="ARBA00022982"/>
    </source>
</evidence>
<feature type="domain" description="Thioredoxin" evidence="5">
    <location>
        <begin position="17"/>
        <end position="132"/>
    </location>
</feature>
<proteinExistence type="predicted"/>
<organism evidence="6 7">
    <name type="scientific">Artemisia annua</name>
    <name type="common">Sweet wormwood</name>
    <dbReference type="NCBI Taxonomy" id="35608"/>
    <lineage>
        <taxon>Eukaryota</taxon>
        <taxon>Viridiplantae</taxon>
        <taxon>Streptophyta</taxon>
        <taxon>Embryophyta</taxon>
        <taxon>Tracheophyta</taxon>
        <taxon>Spermatophyta</taxon>
        <taxon>Magnoliopsida</taxon>
        <taxon>eudicotyledons</taxon>
        <taxon>Gunneridae</taxon>
        <taxon>Pentapetalae</taxon>
        <taxon>asterids</taxon>
        <taxon>campanulids</taxon>
        <taxon>Asterales</taxon>
        <taxon>Asteraceae</taxon>
        <taxon>Asteroideae</taxon>
        <taxon>Anthemideae</taxon>
        <taxon>Artemisiinae</taxon>
        <taxon>Artemisia</taxon>
    </lineage>
</organism>
<dbReference type="InterPro" id="IPR050620">
    <property type="entry name" value="Thioredoxin_H-type-like"/>
</dbReference>
<feature type="region of interest" description="Disordered" evidence="4">
    <location>
        <begin position="1"/>
        <end position="23"/>
    </location>
</feature>
<gene>
    <name evidence="6" type="ORF">CTI12_AA532820</name>
</gene>
<dbReference type="EMBL" id="PKPP01011663">
    <property type="protein sequence ID" value="PWA43744.1"/>
    <property type="molecule type" value="Genomic_DNA"/>
</dbReference>
<reference evidence="6 7" key="1">
    <citation type="journal article" date="2018" name="Mol. Plant">
        <title>The genome of Artemisia annua provides insight into the evolution of Asteraceae family and artemisinin biosynthesis.</title>
        <authorList>
            <person name="Shen Q."/>
            <person name="Zhang L."/>
            <person name="Liao Z."/>
            <person name="Wang S."/>
            <person name="Yan T."/>
            <person name="Shi P."/>
            <person name="Liu M."/>
            <person name="Fu X."/>
            <person name="Pan Q."/>
            <person name="Wang Y."/>
            <person name="Lv Z."/>
            <person name="Lu X."/>
            <person name="Zhang F."/>
            <person name="Jiang W."/>
            <person name="Ma Y."/>
            <person name="Chen M."/>
            <person name="Hao X."/>
            <person name="Li L."/>
            <person name="Tang Y."/>
            <person name="Lv G."/>
            <person name="Zhou Y."/>
            <person name="Sun X."/>
            <person name="Brodelius P.E."/>
            <person name="Rose J.K.C."/>
            <person name="Tang K."/>
        </authorList>
    </citation>
    <scope>NUCLEOTIDE SEQUENCE [LARGE SCALE GENOMIC DNA]</scope>
    <source>
        <strain evidence="7">cv. Huhao1</strain>
        <tissue evidence="6">Leaf</tissue>
    </source>
</reference>
<dbReference type="InterPro" id="IPR013766">
    <property type="entry name" value="Thioredoxin_domain"/>
</dbReference>
<evidence type="ECO:0000313" key="6">
    <source>
        <dbReference type="EMBL" id="PWA43744.1"/>
    </source>
</evidence>
<evidence type="ECO:0000256" key="2">
    <source>
        <dbReference type="ARBA" id="ARBA00023157"/>
    </source>
</evidence>
<dbReference type="InterPro" id="IPR036249">
    <property type="entry name" value="Thioredoxin-like_sf"/>
</dbReference>
<keyword evidence="2" id="KW-1015">Disulfide bond</keyword>
<dbReference type="Pfam" id="PF00085">
    <property type="entry name" value="Thioredoxin"/>
    <property type="match status" value="1"/>
</dbReference>
<evidence type="ECO:0000259" key="5">
    <source>
        <dbReference type="PROSITE" id="PS51352"/>
    </source>
</evidence>
<dbReference type="PROSITE" id="PS51352">
    <property type="entry name" value="THIOREDOXIN_2"/>
    <property type="match status" value="1"/>
</dbReference>
<keyword evidence="7" id="KW-1185">Reference proteome</keyword>
<dbReference type="FunFam" id="3.40.30.10:FF:000245">
    <property type="entry name" value="Thioredoxin"/>
    <property type="match status" value="1"/>
</dbReference>
<dbReference type="PANTHER" id="PTHR10438:SF434">
    <property type="entry name" value="THIOREDOXIN H9"/>
    <property type="match status" value="1"/>
</dbReference>
<keyword evidence="3" id="KW-0676">Redox-active center</keyword>
<dbReference type="Proteomes" id="UP000245207">
    <property type="component" value="Unassembled WGS sequence"/>
</dbReference>
<name>A0A2U1L460_ARTAN</name>
<dbReference type="PRINTS" id="PR00421">
    <property type="entry name" value="THIOREDOXIN"/>
</dbReference>
<dbReference type="Gene3D" id="3.40.30.10">
    <property type="entry name" value="Glutaredoxin"/>
    <property type="match status" value="1"/>
</dbReference>
<accession>A0A2U1L460</accession>
<dbReference type="CDD" id="cd02947">
    <property type="entry name" value="TRX_family"/>
    <property type="match status" value="1"/>
</dbReference>
<dbReference type="PANTHER" id="PTHR10438">
    <property type="entry name" value="THIOREDOXIN"/>
    <property type="match status" value="1"/>
</dbReference>
<protein>
    <submittedName>
        <fullName evidence="6">Thioredoxin H-type</fullName>
    </submittedName>
</protein>
<dbReference type="AlphaFoldDB" id="A0A2U1L460"/>
<dbReference type="PROSITE" id="PS00194">
    <property type="entry name" value="THIOREDOXIN_1"/>
    <property type="match status" value="1"/>
</dbReference>